<organism evidence="3">
    <name type="scientific">uncultured Solirubrobacteraceae bacterium</name>
    <dbReference type="NCBI Taxonomy" id="1162706"/>
    <lineage>
        <taxon>Bacteria</taxon>
        <taxon>Bacillati</taxon>
        <taxon>Actinomycetota</taxon>
        <taxon>Thermoleophilia</taxon>
        <taxon>Solirubrobacterales</taxon>
        <taxon>Solirubrobacteraceae</taxon>
        <taxon>environmental samples</taxon>
    </lineage>
</organism>
<protein>
    <recommendedName>
        <fullName evidence="2">Mce/MlaD domain-containing protein</fullName>
    </recommendedName>
</protein>
<dbReference type="PANTHER" id="PTHR33371">
    <property type="entry name" value="INTERMEMBRANE PHOSPHOLIPID TRANSPORT SYSTEM BINDING PROTEIN MLAD-RELATED"/>
    <property type="match status" value="1"/>
</dbReference>
<name>A0A6J4TJ40_9ACTN</name>
<accession>A0A6J4TJ40</accession>
<sequence length="528" mass="56440">MRRLIAITVVLIATGVVAVLGTGAGEDNDKVGSYEVRAIFDNAFSLIKGEDIRISGVNVGKITKLEVTPDNRAAVIFRIDQPGFNDFREDAKCTIRPQSLIGEKYVECSLTQPRPQGDPLPPPLKKIAKGEPGAGQYLLPVTRTSKPVDIDLINNVTRLPERQRLAIILNELGAGLAGRSGDLNETIRRANPALGAVNEVLEILGEQNQVLRDLATNSDEVLAPLARDRNRVTSFIENAGTVSRATAERRADLEQNFERLPRFLEELRPTMQRLGSFSDEFRPVLTDLQAAAPSVNRLFRELGPFSEAGRPALRTLGEAADVGRPALLASRPIIRDITRLTEQAAPVAKDLAELGTSLRDTGGIERLMDYIFFQASAVNGFDQFGHYLRASLIVNTCSQYQVDPAPGCSSNYTRPESAQARAASMKTSNITKLFRASGKPNDAPGADHSAAAQRGAGTNDGSSDEEAGRREDKQPSGSSSRSSGGPALKLPSAMLPGQTAAPAPPAQGAPSPDSAEAGLLDYLLGSGS</sequence>
<feature type="domain" description="Mce/MlaD" evidence="2">
    <location>
        <begin position="33"/>
        <end position="107"/>
    </location>
</feature>
<evidence type="ECO:0000259" key="2">
    <source>
        <dbReference type="Pfam" id="PF02470"/>
    </source>
</evidence>
<dbReference type="InterPro" id="IPR052336">
    <property type="entry name" value="MlaD_Phospholipid_Transporter"/>
</dbReference>
<dbReference type="EMBL" id="CADCVT010000345">
    <property type="protein sequence ID" value="CAA9524584.1"/>
    <property type="molecule type" value="Genomic_DNA"/>
</dbReference>
<dbReference type="InterPro" id="IPR003399">
    <property type="entry name" value="Mce/MlaD"/>
</dbReference>
<evidence type="ECO:0000256" key="1">
    <source>
        <dbReference type="SAM" id="MobiDB-lite"/>
    </source>
</evidence>
<dbReference type="Pfam" id="PF02470">
    <property type="entry name" value="MlaD"/>
    <property type="match status" value="1"/>
</dbReference>
<dbReference type="AlphaFoldDB" id="A0A6J4TJ40"/>
<feature type="region of interest" description="Disordered" evidence="1">
    <location>
        <begin position="406"/>
        <end position="528"/>
    </location>
</feature>
<feature type="compositionally biased region" description="Low complexity" evidence="1">
    <location>
        <begin position="476"/>
        <end position="485"/>
    </location>
</feature>
<proteinExistence type="predicted"/>
<evidence type="ECO:0000313" key="3">
    <source>
        <dbReference type="EMBL" id="CAA9524584.1"/>
    </source>
</evidence>
<reference evidence="3" key="1">
    <citation type="submission" date="2020-02" db="EMBL/GenBank/DDBJ databases">
        <authorList>
            <person name="Meier V. D."/>
        </authorList>
    </citation>
    <scope>NUCLEOTIDE SEQUENCE</scope>
    <source>
        <strain evidence="3">AVDCRST_MAG85</strain>
    </source>
</reference>
<dbReference type="PANTHER" id="PTHR33371:SF4">
    <property type="entry name" value="INTERMEMBRANE PHOSPHOLIPID TRANSPORT SYSTEM BINDING PROTEIN MLAD"/>
    <property type="match status" value="1"/>
</dbReference>
<gene>
    <name evidence="3" type="ORF">AVDCRST_MAG85-3114</name>
</gene>